<dbReference type="Gene3D" id="4.10.1000.10">
    <property type="entry name" value="Zinc finger, CCCH-type"/>
    <property type="match status" value="2"/>
</dbReference>
<comment type="caution">
    <text evidence="9">The sequence shown here is derived from an EMBL/GenBank/DDBJ whole genome shotgun (WGS) entry which is preliminary data.</text>
</comment>
<evidence type="ECO:0000313" key="10">
    <source>
        <dbReference type="Proteomes" id="UP001239994"/>
    </source>
</evidence>
<dbReference type="GO" id="GO:0061158">
    <property type="term" value="P:3'-UTR-mediated mRNA destabilization"/>
    <property type="evidence" value="ECO:0007669"/>
    <property type="project" value="UniProtKB-UniRule"/>
</dbReference>
<proteinExistence type="predicted"/>
<accession>A0AAD9DKD5</accession>
<keyword evidence="6" id="KW-0687">Ribonucleoprotein</keyword>
<dbReference type="SUPFAM" id="SSF90229">
    <property type="entry name" value="CCCH zinc finger"/>
    <property type="match status" value="2"/>
</dbReference>
<dbReference type="InterPro" id="IPR045877">
    <property type="entry name" value="ZFP36-like"/>
</dbReference>
<dbReference type="EMBL" id="JAROKS010000025">
    <property type="protein sequence ID" value="KAK1785745.1"/>
    <property type="molecule type" value="Genomic_DNA"/>
</dbReference>
<gene>
    <name evidence="9" type="ORF">P4O66_003103</name>
</gene>
<feature type="zinc finger region" description="C3H1-type" evidence="5">
    <location>
        <begin position="396"/>
        <end position="424"/>
    </location>
</feature>
<dbReference type="GO" id="GO:0005634">
    <property type="term" value="C:nucleus"/>
    <property type="evidence" value="ECO:0007669"/>
    <property type="project" value="UniProtKB-SubCell"/>
</dbReference>
<evidence type="ECO:0000256" key="6">
    <source>
        <dbReference type="RuleBase" id="RU369014"/>
    </source>
</evidence>
<feature type="region of interest" description="Disordered" evidence="7">
    <location>
        <begin position="557"/>
        <end position="586"/>
    </location>
</feature>
<evidence type="ECO:0000256" key="4">
    <source>
        <dbReference type="ARBA" id="ARBA00022833"/>
    </source>
</evidence>
<comment type="subcellular location">
    <subcellularLocation>
        <location evidence="6">Nucleus</location>
    </subcellularLocation>
    <subcellularLocation>
        <location evidence="6">Cytoplasm</location>
    </subcellularLocation>
</comment>
<dbReference type="Proteomes" id="UP001239994">
    <property type="component" value="Unassembled WGS sequence"/>
</dbReference>
<keyword evidence="6" id="KW-0539">Nucleus</keyword>
<evidence type="ECO:0000256" key="5">
    <source>
        <dbReference type="PROSITE-ProRule" id="PRU00723"/>
    </source>
</evidence>
<evidence type="ECO:0000256" key="1">
    <source>
        <dbReference type="ARBA" id="ARBA00022723"/>
    </source>
</evidence>
<evidence type="ECO:0000256" key="7">
    <source>
        <dbReference type="SAM" id="MobiDB-lite"/>
    </source>
</evidence>
<dbReference type="AlphaFoldDB" id="A0AAD9DKD5"/>
<dbReference type="PROSITE" id="PS50103">
    <property type="entry name" value="ZF_C3H1"/>
    <property type="match status" value="2"/>
</dbReference>
<keyword evidence="2 6" id="KW-0677">Repeat</keyword>
<comment type="function">
    <text evidence="6">Zinc-finger RNA-binding protein that destabilizes several cytoplasmic AU-rich element (ARE)-containing mRNA transcripts by promoting their poly(A) tail removal or deadenylation, and hence provide a mechanism for attenuating protein synthesis. Acts as a 3'-untranslated region (UTR) ARE mRNA-binding adapter protein to communicate signaling events to the mRNA decay machinery. Functions by recruiting the CCR4-NOT deadenylase complex and probably other components of the cytoplasmic RNA decay machinery to the bound ARE-containing mRNAs, and hence promotes ARE-mediated mRNA deadenylation and decay processes. Binds to 3'-UTR ARE of numerous mRNAs.</text>
</comment>
<feature type="zinc finger region" description="C3H1-type" evidence="5">
    <location>
        <begin position="358"/>
        <end position="386"/>
    </location>
</feature>
<reference evidence="9" key="1">
    <citation type="submission" date="2023-03" db="EMBL/GenBank/DDBJ databases">
        <title>Electrophorus voltai genome.</title>
        <authorList>
            <person name="Bian C."/>
        </authorList>
    </citation>
    <scope>NUCLEOTIDE SEQUENCE</scope>
    <source>
        <strain evidence="9">CB-2022</strain>
        <tissue evidence="9">Muscle</tissue>
    </source>
</reference>
<feature type="compositionally biased region" description="Low complexity" evidence="7">
    <location>
        <begin position="568"/>
        <end position="585"/>
    </location>
</feature>
<dbReference type="Gene3D" id="3.30.420.10">
    <property type="entry name" value="Ribonuclease H-like superfamily/Ribonuclease H"/>
    <property type="match status" value="1"/>
</dbReference>
<organism evidence="9 10">
    <name type="scientific">Electrophorus voltai</name>
    <dbReference type="NCBI Taxonomy" id="2609070"/>
    <lineage>
        <taxon>Eukaryota</taxon>
        <taxon>Metazoa</taxon>
        <taxon>Chordata</taxon>
        <taxon>Craniata</taxon>
        <taxon>Vertebrata</taxon>
        <taxon>Euteleostomi</taxon>
        <taxon>Actinopterygii</taxon>
        <taxon>Neopterygii</taxon>
        <taxon>Teleostei</taxon>
        <taxon>Ostariophysi</taxon>
        <taxon>Gymnotiformes</taxon>
        <taxon>Gymnotoidei</taxon>
        <taxon>Gymnotidae</taxon>
        <taxon>Electrophorus</taxon>
    </lineage>
</organism>
<dbReference type="FunFam" id="4.10.1000.10:FF:000001">
    <property type="entry name" value="zinc finger CCCH domain-containing protein 15-like"/>
    <property type="match status" value="1"/>
</dbReference>
<dbReference type="PANTHER" id="PTHR12547:SF157">
    <property type="entry name" value="MRNA DECAY ACTIVATOR PROTEIN ZFP36"/>
    <property type="match status" value="1"/>
</dbReference>
<evidence type="ECO:0000256" key="2">
    <source>
        <dbReference type="ARBA" id="ARBA00022737"/>
    </source>
</evidence>
<keyword evidence="6" id="KW-0963">Cytoplasm</keyword>
<protein>
    <recommendedName>
        <fullName evidence="6">mRNA decay activator protein ZFP36</fullName>
    </recommendedName>
    <alternativeName>
        <fullName evidence="6">Zinc finger protein 36</fullName>
    </alternativeName>
</protein>
<feature type="domain" description="C3H1-type" evidence="8">
    <location>
        <begin position="396"/>
        <end position="424"/>
    </location>
</feature>
<dbReference type="InterPro" id="IPR036855">
    <property type="entry name" value="Znf_CCCH_sf"/>
</dbReference>
<dbReference type="PANTHER" id="PTHR12547">
    <property type="entry name" value="CCCH ZINC FINGER/TIS11-RELATED"/>
    <property type="match status" value="1"/>
</dbReference>
<dbReference type="GO" id="GO:0005737">
    <property type="term" value="C:cytoplasm"/>
    <property type="evidence" value="ECO:0007669"/>
    <property type="project" value="UniProtKB-SubCell"/>
</dbReference>
<keyword evidence="3 5" id="KW-0863">Zinc-finger</keyword>
<name>A0AAD9DKD5_9TELE</name>
<dbReference type="GO" id="GO:0008270">
    <property type="term" value="F:zinc ion binding"/>
    <property type="evidence" value="ECO:0007669"/>
    <property type="project" value="UniProtKB-KW"/>
</dbReference>
<sequence>MQQNAPGTSSSQHHPETWSTYLPWAEYAQNSLRHTGTGLTPFECILGYQPPPYPWDAPASDQPAVERWCKESKWSWEEMHQRLSKAIAAYKRKCFSRQSTAGTECTCLMGLCKEAPASLEHTESMRTDPPAQRLQLQERISHKPSVLVSGVEFRHYFSVLQTQCLIKSSSAGRKKAMQSQENYAALHSVGMTRAQEIMVTPDSGFQTQDSGFKTQGSKLRVPDSGLRVPDSGLRVQGSGIRVPDSGLRLQMCDISAFALSTNLINIDLNDHFPRQQEKPMLQRPSSLFSQKSISSERLTEETLGWPFDIWSETAPRSPYPFRSDRSMSLTDSCLPKMRTPELPPPPGFPPLAPQASNRYKTELCRSYQENGSCKYGSKCQFAHGERELRCLYRHPKYKTEACRTFYNFGYCPYGARCHFIHEEKLSVKALSPKTHLPDGNPRLLRQSVSFAGFLGSRSASPPMAYEPVGFSRAPSVSPPPTDVLSPVFSDPAREMFPFPQSRTGDADIPFKVEPKKSSRCVCGQGNGNNFPSSLNKCTGKENRSGAFFSQLVMQRFPSDESLSDRESYSSTGSSSGSESPTFDGSSGKRLTVFARISLIWVTALSVIHLEVNPTADSYNYKVKEHKISSPKTSKRLHQPYA</sequence>
<keyword evidence="10" id="KW-1185">Reference proteome</keyword>
<keyword evidence="1 5" id="KW-0479">Metal-binding</keyword>
<evidence type="ECO:0000313" key="9">
    <source>
        <dbReference type="EMBL" id="KAK1785745.1"/>
    </source>
</evidence>
<evidence type="ECO:0000259" key="8">
    <source>
        <dbReference type="PROSITE" id="PS50103"/>
    </source>
</evidence>
<evidence type="ECO:0000256" key="3">
    <source>
        <dbReference type="ARBA" id="ARBA00022771"/>
    </source>
</evidence>
<dbReference type="Pfam" id="PF00642">
    <property type="entry name" value="zf-CCCH"/>
    <property type="match status" value="2"/>
</dbReference>
<dbReference type="GO" id="GO:0035925">
    <property type="term" value="F:mRNA 3'-UTR AU-rich region binding"/>
    <property type="evidence" value="ECO:0007669"/>
    <property type="project" value="UniProtKB-UniRule"/>
</dbReference>
<comment type="subunit">
    <text evidence="6">Associates with the cytoplasmic CCR4-NOT deadenylase complex to trigger ARE-containing mRNA deadenylation and decay processes.</text>
</comment>
<feature type="domain" description="C3H1-type" evidence="8">
    <location>
        <begin position="358"/>
        <end position="386"/>
    </location>
</feature>
<dbReference type="SMART" id="SM00356">
    <property type="entry name" value="ZnF_C3H1"/>
    <property type="match status" value="2"/>
</dbReference>
<dbReference type="InterPro" id="IPR000571">
    <property type="entry name" value="Znf_CCCH"/>
</dbReference>
<keyword evidence="4 5" id="KW-0862">Zinc</keyword>
<dbReference type="FunFam" id="4.10.1000.10:FF:000002">
    <property type="entry name" value="Zinc finger protein 36, C3H1 type-like 1"/>
    <property type="match status" value="1"/>
</dbReference>
<dbReference type="GO" id="GO:1900153">
    <property type="term" value="P:positive regulation of nuclear-transcribed mRNA catabolic process, deadenylation-dependent decay"/>
    <property type="evidence" value="ECO:0007669"/>
    <property type="project" value="UniProtKB-UniRule"/>
</dbReference>
<dbReference type="GO" id="GO:1990904">
    <property type="term" value="C:ribonucleoprotein complex"/>
    <property type="evidence" value="ECO:0007669"/>
    <property type="project" value="UniProtKB-KW"/>
</dbReference>
<dbReference type="InterPro" id="IPR036397">
    <property type="entry name" value="RNaseH_sf"/>
</dbReference>